<dbReference type="EMBL" id="CM042047">
    <property type="protein sequence ID" value="KAI3771562.1"/>
    <property type="molecule type" value="Genomic_DNA"/>
</dbReference>
<gene>
    <name evidence="1" type="ORF">L6452_02727</name>
</gene>
<organism evidence="1 2">
    <name type="scientific">Arctium lappa</name>
    <name type="common">Greater burdock</name>
    <name type="synonym">Lappa major</name>
    <dbReference type="NCBI Taxonomy" id="4217"/>
    <lineage>
        <taxon>Eukaryota</taxon>
        <taxon>Viridiplantae</taxon>
        <taxon>Streptophyta</taxon>
        <taxon>Embryophyta</taxon>
        <taxon>Tracheophyta</taxon>
        <taxon>Spermatophyta</taxon>
        <taxon>Magnoliopsida</taxon>
        <taxon>eudicotyledons</taxon>
        <taxon>Gunneridae</taxon>
        <taxon>Pentapetalae</taxon>
        <taxon>asterids</taxon>
        <taxon>campanulids</taxon>
        <taxon>Asterales</taxon>
        <taxon>Asteraceae</taxon>
        <taxon>Carduoideae</taxon>
        <taxon>Cardueae</taxon>
        <taxon>Arctiinae</taxon>
        <taxon>Arctium</taxon>
    </lineage>
</organism>
<keyword evidence="2" id="KW-1185">Reference proteome</keyword>
<protein>
    <submittedName>
        <fullName evidence="1">Uncharacterized protein</fullName>
    </submittedName>
</protein>
<evidence type="ECO:0000313" key="2">
    <source>
        <dbReference type="Proteomes" id="UP001055879"/>
    </source>
</evidence>
<sequence>MVAGEEVPVVDIEMKDVVRMGKREGKTSLQLFIHEFHIYFQRKIKRNYFFHFHFVSHFGWKLLKGKAKLRSKQQ</sequence>
<reference evidence="1 2" key="2">
    <citation type="journal article" date="2022" name="Mol. Ecol. Resour.">
        <title>The genomes of chicory, endive, great burdock and yacon provide insights into Asteraceae paleo-polyploidization history and plant inulin production.</title>
        <authorList>
            <person name="Fan W."/>
            <person name="Wang S."/>
            <person name="Wang H."/>
            <person name="Wang A."/>
            <person name="Jiang F."/>
            <person name="Liu H."/>
            <person name="Zhao H."/>
            <person name="Xu D."/>
            <person name="Zhang Y."/>
        </authorList>
    </citation>
    <scope>NUCLEOTIDE SEQUENCE [LARGE SCALE GENOMIC DNA]</scope>
    <source>
        <strain evidence="2">cv. Niubang</strain>
    </source>
</reference>
<name>A0ACB9FKE1_ARCLA</name>
<proteinExistence type="predicted"/>
<accession>A0ACB9FKE1</accession>
<dbReference type="Proteomes" id="UP001055879">
    <property type="component" value="Linkage Group LG01"/>
</dbReference>
<comment type="caution">
    <text evidence="1">The sequence shown here is derived from an EMBL/GenBank/DDBJ whole genome shotgun (WGS) entry which is preliminary data.</text>
</comment>
<evidence type="ECO:0000313" key="1">
    <source>
        <dbReference type="EMBL" id="KAI3771562.1"/>
    </source>
</evidence>
<reference evidence="2" key="1">
    <citation type="journal article" date="2022" name="Mol. Ecol. Resour.">
        <title>The genomes of chicory, endive, great burdock and yacon provide insights into Asteraceae palaeo-polyploidization history and plant inulin production.</title>
        <authorList>
            <person name="Fan W."/>
            <person name="Wang S."/>
            <person name="Wang H."/>
            <person name="Wang A."/>
            <person name="Jiang F."/>
            <person name="Liu H."/>
            <person name="Zhao H."/>
            <person name="Xu D."/>
            <person name="Zhang Y."/>
        </authorList>
    </citation>
    <scope>NUCLEOTIDE SEQUENCE [LARGE SCALE GENOMIC DNA]</scope>
    <source>
        <strain evidence="2">cv. Niubang</strain>
    </source>
</reference>